<name>A0ABQ5JQG3_9EUKA</name>
<keyword evidence="1" id="KW-0853">WD repeat</keyword>
<accession>A0ABQ5JQG3</accession>
<dbReference type="SUPFAM" id="SSF50978">
    <property type="entry name" value="WD40 repeat-like"/>
    <property type="match status" value="1"/>
</dbReference>
<proteinExistence type="inferred from homology"/>
<reference evidence="4" key="1">
    <citation type="submission" date="2022-03" db="EMBL/GenBank/DDBJ databases">
        <title>Draft genome sequence of Aduncisulcus paluster, a free-living microaerophilic Fornicata.</title>
        <authorList>
            <person name="Yuyama I."/>
            <person name="Kume K."/>
            <person name="Tamura T."/>
            <person name="Inagaki Y."/>
            <person name="Hashimoto T."/>
        </authorList>
    </citation>
    <scope>NUCLEOTIDE SEQUENCE</scope>
    <source>
        <strain evidence="4">NY0171</strain>
    </source>
</reference>
<evidence type="ECO:0000313" key="4">
    <source>
        <dbReference type="EMBL" id="GKT13252.1"/>
    </source>
</evidence>
<evidence type="ECO:0000256" key="2">
    <source>
        <dbReference type="ARBA" id="ARBA00022737"/>
    </source>
</evidence>
<evidence type="ECO:0000313" key="5">
    <source>
        <dbReference type="Proteomes" id="UP001057375"/>
    </source>
</evidence>
<protein>
    <submittedName>
        <fullName evidence="4">Autophagy-related protein 18a</fullName>
    </submittedName>
</protein>
<dbReference type="InterPro" id="IPR015943">
    <property type="entry name" value="WD40/YVTN_repeat-like_dom_sf"/>
</dbReference>
<keyword evidence="5" id="KW-1185">Reference proteome</keyword>
<keyword evidence="2" id="KW-0677">Repeat</keyword>
<dbReference type="SMART" id="SM00320">
    <property type="entry name" value="WD40"/>
    <property type="match status" value="2"/>
</dbReference>
<dbReference type="EMBL" id="BQXS01011494">
    <property type="protein sequence ID" value="GKT13252.1"/>
    <property type="molecule type" value="Genomic_DNA"/>
</dbReference>
<dbReference type="Pfam" id="PF21032">
    <property type="entry name" value="PROPPIN"/>
    <property type="match status" value="1"/>
</dbReference>
<dbReference type="InterPro" id="IPR048720">
    <property type="entry name" value="PROPPIN"/>
</dbReference>
<comment type="similarity">
    <text evidence="3">Belongs to the WD repeat PROPPIN family.</text>
</comment>
<sequence length="342" mass="38143">MYLSFTAEKLLCVGTKNGYCIYNLKPFESLVKTGFLDSSIGIIEVLDRSNMLCLVGEKDCSRFPSNQVTFWSDEGMYSIGEIAVGKEITGVKLRKDFIFLATLERISVFNFAYLSPVIDYDTYDNPTGLMAVSSSVGYVTLVYPDTEQGWIRISQLSGSAKPEEKPIRLRAHDGPIACLAVSNCGAYVATASLKGTIIRIFNAKSLKLRELRRGTDDANISSMAFSPSASYLCVCSDSKTIHIFDLLSEDSKQKGASWDTKDEFDKEGEVLLSAAKKKFFHFLERSIIKITLPNDDNNCKCIFGDDNSTLFLASPTGYFYTITLDYKKNKYTISTKRIDLDD</sequence>
<dbReference type="PANTHER" id="PTHR11227">
    <property type="entry name" value="WD-REPEAT PROTEIN INTERACTING WITH PHOSPHOINOSIDES WIPI -RELATED"/>
    <property type="match status" value="1"/>
</dbReference>
<comment type="caution">
    <text evidence="4">The sequence shown here is derived from an EMBL/GenBank/DDBJ whole genome shotgun (WGS) entry which is preliminary data.</text>
</comment>
<evidence type="ECO:0000256" key="3">
    <source>
        <dbReference type="ARBA" id="ARBA00025740"/>
    </source>
</evidence>
<dbReference type="Proteomes" id="UP001057375">
    <property type="component" value="Unassembled WGS sequence"/>
</dbReference>
<organism evidence="4 5">
    <name type="scientific">Aduncisulcus paluster</name>
    <dbReference type="NCBI Taxonomy" id="2918883"/>
    <lineage>
        <taxon>Eukaryota</taxon>
        <taxon>Metamonada</taxon>
        <taxon>Carpediemonas-like organisms</taxon>
        <taxon>Aduncisulcus</taxon>
    </lineage>
</organism>
<dbReference type="Gene3D" id="2.130.10.10">
    <property type="entry name" value="YVTN repeat-like/Quinoprotein amine dehydrogenase"/>
    <property type="match status" value="1"/>
</dbReference>
<dbReference type="InterPro" id="IPR001680">
    <property type="entry name" value="WD40_rpt"/>
</dbReference>
<gene>
    <name evidence="4" type="ORF">ADUPG1_010234</name>
</gene>
<evidence type="ECO:0000256" key="1">
    <source>
        <dbReference type="ARBA" id="ARBA00022574"/>
    </source>
</evidence>
<dbReference type="InterPro" id="IPR036322">
    <property type="entry name" value="WD40_repeat_dom_sf"/>
</dbReference>